<dbReference type="SMART" id="SM00487">
    <property type="entry name" value="DEXDc"/>
    <property type="match status" value="1"/>
</dbReference>
<dbReference type="Pfam" id="PF18766">
    <property type="entry name" value="SWI2_SNF2"/>
    <property type="match status" value="1"/>
</dbReference>
<dbReference type="EMBL" id="SPLM01000044">
    <property type="protein sequence ID" value="TMW63880.1"/>
    <property type="molecule type" value="Genomic_DNA"/>
</dbReference>
<comment type="caution">
    <text evidence="4">The sequence shown here is derived from an EMBL/GenBank/DDBJ whole genome shotgun (WGS) entry which is preliminary data.</text>
</comment>
<dbReference type="Proteomes" id="UP000794436">
    <property type="component" value="Unassembled WGS sequence"/>
</dbReference>
<accession>A0A8K1CIJ8</accession>
<dbReference type="SMART" id="SM00456">
    <property type="entry name" value="WW"/>
    <property type="match status" value="1"/>
</dbReference>
<dbReference type="Pfam" id="PF00397">
    <property type="entry name" value="WW"/>
    <property type="match status" value="1"/>
</dbReference>
<dbReference type="InterPro" id="IPR027417">
    <property type="entry name" value="P-loop_NTPase"/>
</dbReference>
<dbReference type="OrthoDB" id="2419400at2759"/>
<dbReference type="InterPro" id="IPR036020">
    <property type="entry name" value="WW_dom_sf"/>
</dbReference>
<feature type="domain" description="Helicase ATP-binding" evidence="3">
    <location>
        <begin position="121"/>
        <end position="321"/>
    </location>
</feature>
<feature type="compositionally biased region" description="Basic and acidic residues" evidence="1">
    <location>
        <begin position="67"/>
        <end position="83"/>
    </location>
</feature>
<evidence type="ECO:0000313" key="5">
    <source>
        <dbReference type="Proteomes" id="UP000794436"/>
    </source>
</evidence>
<feature type="region of interest" description="Disordered" evidence="1">
    <location>
        <begin position="32"/>
        <end position="83"/>
    </location>
</feature>
<dbReference type="PANTHER" id="PTHR42927:SF1">
    <property type="entry name" value="HELICASE SUPERFAMILY 1 AND 2 DOMAIN-CONTAINING PROTEIN"/>
    <property type="match status" value="1"/>
</dbReference>
<dbReference type="PANTHER" id="PTHR42927">
    <property type="entry name" value="HELICASE SUPERFAMILY 1 AND 2 DOMAIN-CONTAINING PROTEIN"/>
    <property type="match status" value="1"/>
</dbReference>
<keyword evidence="5" id="KW-1185">Reference proteome</keyword>
<proteinExistence type="predicted"/>
<dbReference type="SUPFAM" id="SSF52540">
    <property type="entry name" value="P-loop containing nucleoside triphosphate hydrolases"/>
    <property type="match status" value="2"/>
</dbReference>
<name>A0A8K1CIJ8_PYTOL</name>
<dbReference type="InterPro" id="IPR040980">
    <property type="entry name" value="SWI2_SNF2"/>
</dbReference>
<sequence>MATLPDGWELRVSRSKGKVFYYNVHTKQTQWTRPETTTQDQVEELSNEELRPRDDHALSKKRKRSGHTAEVETETRQHESERHGAIARCMRVGGSTSDVVFAPWPHQVDAVEKLITAIEADTTTGHVGRYLLQHSTGSGKTMTIAALTHQLLYLIDKAGHRFHTVVLLVDRIKLDEQVGDSVELFLRRNGVDAIFRAASVDHLAALLQPPEKEEVSSNPQRVIITTVQKIGLLAKNPVQLTRLLHGQNQVDGASDKQFTRIAIITDEAHRSHSASTRQTIETVMAAGEDGTSRATFVGFTATPNGEALKLFGTRTADDYHRPFHSYAMAQSVADGRALDVLQRYKCVRCEVETNVPEAVMSDLREERLIRAVLDHASDDVAVLKAKSLYMMEDFEALKKTWTRAKCMIVTRSRRDVVRYHKLVSTYVKNKQRPWKIYASFSGSITPDGGEEQPVTEQTLNGNLTLSISDVVIVCDKLDTGYSDPLLTAMYIDRYLRSSTQAVQLLSRLNRRHKDKRSTRVVDFANHAAQIRHHFSDFWLEAQIAHDDMDKLTLMAEFRTGALILCDALTPWIKRPTKHLEDYLDSVALHQDRDAFQQLLDGARTTLTAWDQLYADEESILSPLRFPLNFEMVQTVKSWVESHSNSEANRTASQNEHLDSVISKMISRVARYEEIFSGTLHPQSLKESYEKDSHCGGLLEKFECLLRSLDQGSFEASTSISAPTTNRLQHHVDHLQAILGKSS</sequence>
<dbReference type="AlphaFoldDB" id="A0A8K1CIJ8"/>
<dbReference type="PROSITE" id="PS51192">
    <property type="entry name" value="HELICASE_ATP_BIND_1"/>
    <property type="match status" value="1"/>
</dbReference>
<dbReference type="Pfam" id="PF22679">
    <property type="entry name" value="T1R_D3-like"/>
    <property type="match status" value="1"/>
</dbReference>
<protein>
    <submittedName>
        <fullName evidence="4">Uncharacterized protein</fullName>
    </submittedName>
</protein>
<feature type="compositionally biased region" description="Basic and acidic residues" evidence="1">
    <location>
        <begin position="48"/>
        <end position="58"/>
    </location>
</feature>
<dbReference type="SUPFAM" id="SSF51045">
    <property type="entry name" value="WW domain"/>
    <property type="match status" value="1"/>
</dbReference>
<dbReference type="PROSITE" id="PS50020">
    <property type="entry name" value="WW_DOMAIN_2"/>
    <property type="match status" value="1"/>
</dbReference>
<dbReference type="Gene3D" id="2.20.70.10">
    <property type="match status" value="1"/>
</dbReference>
<evidence type="ECO:0000259" key="2">
    <source>
        <dbReference type="PROSITE" id="PS50020"/>
    </source>
</evidence>
<dbReference type="CDD" id="cd00201">
    <property type="entry name" value="WW"/>
    <property type="match status" value="1"/>
</dbReference>
<reference evidence="4" key="1">
    <citation type="submission" date="2019-03" db="EMBL/GenBank/DDBJ databases">
        <title>Long read genome sequence of the mycoparasitic Pythium oligandrum ATCC 38472 isolated from sugarbeet rhizosphere.</title>
        <authorList>
            <person name="Gaulin E."/>
        </authorList>
    </citation>
    <scope>NUCLEOTIDE SEQUENCE</scope>
    <source>
        <strain evidence="4">ATCC 38472_TT</strain>
    </source>
</reference>
<dbReference type="Gene3D" id="3.40.50.300">
    <property type="entry name" value="P-loop containing nucleotide triphosphate hydrolases"/>
    <property type="match status" value="2"/>
</dbReference>
<evidence type="ECO:0000259" key="3">
    <source>
        <dbReference type="PROSITE" id="PS51192"/>
    </source>
</evidence>
<evidence type="ECO:0000313" key="4">
    <source>
        <dbReference type="EMBL" id="TMW63880.1"/>
    </source>
</evidence>
<dbReference type="InterPro" id="IPR055180">
    <property type="entry name" value="HsdR_RecA-like_helicase_dom_2"/>
</dbReference>
<organism evidence="4 5">
    <name type="scientific">Pythium oligandrum</name>
    <name type="common">Mycoparasitic fungus</name>
    <dbReference type="NCBI Taxonomy" id="41045"/>
    <lineage>
        <taxon>Eukaryota</taxon>
        <taxon>Sar</taxon>
        <taxon>Stramenopiles</taxon>
        <taxon>Oomycota</taxon>
        <taxon>Peronosporomycetes</taxon>
        <taxon>Pythiales</taxon>
        <taxon>Pythiaceae</taxon>
        <taxon>Pythium</taxon>
    </lineage>
</organism>
<feature type="domain" description="WW" evidence="2">
    <location>
        <begin position="2"/>
        <end position="36"/>
    </location>
</feature>
<dbReference type="InterPro" id="IPR001202">
    <property type="entry name" value="WW_dom"/>
</dbReference>
<dbReference type="PROSITE" id="PS01159">
    <property type="entry name" value="WW_DOMAIN_1"/>
    <property type="match status" value="1"/>
</dbReference>
<dbReference type="InterPro" id="IPR014001">
    <property type="entry name" value="Helicase_ATP-bd"/>
</dbReference>
<gene>
    <name evidence="4" type="ORF">Poli38472_014790</name>
</gene>
<evidence type="ECO:0000256" key="1">
    <source>
        <dbReference type="SAM" id="MobiDB-lite"/>
    </source>
</evidence>